<protein>
    <recommendedName>
        <fullName evidence="4">ATP-binding protein</fullName>
    </recommendedName>
</protein>
<evidence type="ECO:0000313" key="2">
    <source>
        <dbReference type="EMBL" id="RKH62078.1"/>
    </source>
</evidence>
<dbReference type="InterPro" id="IPR027417">
    <property type="entry name" value="P-loop_NTPase"/>
</dbReference>
<feature type="region of interest" description="Disordered" evidence="1">
    <location>
        <begin position="587"/>
        <end position="667"/>
    </location>
</feature>
<dbReference type="SUPFAM" id="SSF52540">
    <property type="entry name" value="P-loop containing nucleoside triphosphate hydrolases"/>
    <property type="match status" value="1"/>
</dbReference>
<name>A0A3A8Q1Z8_9BACT</name>
<dbReference type="AlphaFoldDB" id="A0A3A8Q1Z8"/>
<accession>A0A3A8Q1Z8</accession>
<evidence type="ECO:0008006" key="4">
    <source>
        <dbReference type="Google" id="ProtNLM"/>
    </source>
</evidence>
<reference evidence="3" key="1">
    <citation type="submission" date="2018-09" db="EMBL/GenBank/DDBJ databases">
        <authorList>
            <person name="Livingstone P.G."/>
            <person name="Whitworth D.E."/>
        </authorList>
    </citation>
    <scope>NUCLEOTIDE SEQUENCE [LARGE SCALE GENOMIC DNA]</scope>
    <source>
        <strain evidence="3">AB050A</strain>
    </source>
</reference>
<dbReference type="Proteomes" id="UP000267003">
    <property type="component" value="Unassembled WGS sequence"/>
</dbReference>
<dbReference type="OrthoDB" id="5488925at2"/>
<keyword evidence="3" id="KW-1185">Reference proteome</keyword>
<comment type="caution">
    <text evidence="2">The sequence shown here is derived from an EMBL/GenBank/DDBJ whole genome shotgun (WGS) entry which is preliminary data.</text>
</comment>
<organism evidence="2 3">
    <name type="scientific">Corallococcus aberystwythensis</name>
    <dbReference type="NCBI Taxonomy" id="2316722"/>
    <lineage>
        <taxon>Bacteria</taxon>
        <taxon>Pseudomonadati</taxon>
        <taxon>Myxococcota</taxon>
        <taxon>Myxococcia</taxon>
        <taxon>Myxococcales</taxon>
        <taxon>Cystobacterineae</taxon>
        <taxon>Myxococcaceae</taxon>
        <taxon>Corallococcus</taxon>
    </lineage>
</organism>
<dbReference type="EMBL" id="RAWK01000139">
    <property type="protein sequence ID" value="RKH62078.1"/>
    <property type="molecule type" value="Genomic_DNA"/>
</dbReference>
<gene>
    <name evidence="2" type="ORF">D7W81_22765</name>
</gene>
<dbReference type="RefSeq" id="WP_120557502.1">
    <property type="nucleotide sequence ID" value="NZ_RAWK01000139.1"/>
</dbReference>
<sequence length="1112" mass="124326">MTLHRYACWDAKDANEVLRTEALAGSRSLFMAVHAPLEGFSVSGNREAWVERHSDEGLQKALTRPELQHALCVVEGEPGSGKSHLIRWLFFNWPRTDKDILVLIPRSQGSLEEALSGLREKLPEDLRGFFAGLGQARKTSLAGRALDFQSKLAHSLRKEYFETEAPIHADWADAWNYHELMDAPATRGQWKAPRRILETLSGLGGERNSQVAEFTVSDVLDLASLLRAVKGLSPIAVRAKFQLLKEADEIERARSDGRELELVVEELGAKAEHTSRLLAALRARMNHAVQDLLGVSGQALKNAFMRLRQELALRSKRLVLLLEDITSMQGVEDQMMNVMIASSETETNRSLCDLITVAGVTPHFFQKLFDVANLRQRITFHVQFGEKREKTFQGMALRTPEERVSFAARYLRATRAGVARIDQRQPQDWTDVYNRCEQCPHRPTCHPRFGAHQGVGLYPFTQAALDRMYVELTHPRGTEELHTPRGMIQSVLGPVLLAPQSITRGEFPAPLVESENLPKHERNLLGRLGQIVAAKVPERDTAERLRRLIAWWGQRDNASTQRGEDGVTTFAGIAQGIFETFELPWLGTPSAVDEPEAATPDAGHALSEASPVAEPQSVRGEPWPEPAAPRAPEASPSGPEEEVKKPTTNPPKPSRGPKPLRAATVNSQQFQMRSEQLIAWIEGERLEDQGFWSEQVAIILEDLPWRTLGLDPHLEDKLFTKETVVLDGARKPTLKHFVLPRERWVKLGLESFLALRTRGEELAKADREGYQRMYAHMLRKLAEFARAHVNRRVPITEAGQRWSPMATAAQLLLARAWLRGVHRPQDPLHIQWNTLLDSNDPDAGASGDHRIQGWGDIVSKVGRTNSDVRNALRELASLPQGKKGGSQFFAAAGEVAPALIRLARTLELDPSPAEDPKISDLLEKLTQDAPYVRERLKSAATGERNRILRNVGKLDDITHRRALPDWLKSANNVVARLRELDGHVPNQHVQRWNEVYTKLRGRKLLEASDPDMHRLEEFLSNIEPETVEGFAPPEALAFATSAPAADLFFMVDRLQVANEALTQLRRHVGALIEKAGDSSNGTLHTVREAGARLRIAVQDIRQALLPTGGEHV</sequence>
<evidence type="ECO:0000256" key="1">
    <source>
        <dbReference type="SAM" id="MobiDB-lite"/>
    </source>
</evidence>
<evidence type="ECO:0000313" key="3">
    <source>
        <dbReference type="Proteomes" id="UP000267003"/>
    </source>
</evidence>
<proteinExistence type="predicted"/>